<comment type="caution">
    <text evidence="1">The sequence shown here is derived from an EMBL/GenBank/DDBJ whole genome shotgun (WGS) entry which is preliminary data.</text>
</comment>
<evidence type="ECO:0000313" key="1">
    <source>
        <dbReference type="EMBL" id="RUO40440.1"/>
    </source>
</evidence>
<protein>
    <recommendedName>
        <fullName evidence="3">HEPN domain-containing protein</fullName>
    </recommendedName>
</protein>
<dbReference type="Proteomes" id="UP000286976">
    <property type="component" value="Unassembled WGS sequence"/>
</dbReference>
<evidence type="ECO:0008006" key="3">
    <source>
        <dbReference type="Google" id="ProtNLM"/>
    </source>
</evidence>
<dbReference type="RefSeq" id="WP_126757317.1">
    <property type="nucleotide sequence ID" value="NZ_PIPQ01000003.1"/>
</dbReference>
<dbReference type="EMBL" id="PIPQ01000003">
    <property type="protein sequence ID" value="RUO40440.1"/>
    <property type="molecule type" value="Genomic_DNA"/>
</dbReference>
<dbReference type="OrthoDB" id="8237640at2"/>
<evidence type="ECO:0000313" key="2">
    <source>
        <dbReference type="Proteomes" id="UP000286976"/>
    </source>
</evidence>
<accession>A0A432X1L3</accession>
<organism evidence="1 2">
    <name type="scientific">Aliidiomarina taiwanensis</name>
    <dbReference type="NCBI Taxonomy" id="946228"/>
    <lineage>
        <taxon>Bacteria</taxon>
        <taxon>Pseudomonadati</taxon>
        <taxon>Pseudomonadota</taxon>
        <taxon>Gammaproteobacteria</taxon>
        <taxon>Alteromonadales</taxon>
        <taxon>Idiomarinaceae</taxon>
        <taxon>Aliidiomarina</taxon>
    </lineage>
</organism>
<dbReference type="AlphaFoldDB" id="A0A432X1L3"/>
<keyword evidence="2" id="KW-1185">Reference proteome</keyword>
<reference evidence="1 2" key="1">
    <citation type="journal article" date="2011" name="Front. Microbiol.">
        <title>Genomic signatures of strain selection and enhancement in Bacillus atrophaeus var. globigii, a historical biowarfare simulant.</title>
        <authorList>
            <person name="Gibbons H.S."/>
            <person name="Broomall S.M."/>
            <person name="McNew L.A."/>
            <person name="Daligault H."/>
            <person name="Chapman C."/>
            <person name="Bruce D."/>
            <person name="Karavis M."/>
            <person name="Krepps M."/>
            <person name="McGregor P.A."/>
            <person name="Hong C."/>
            <person name="Park K.H."/>
            <person name="Akmal A."/>
            <person name="Feldman A."/>
            <person name="Lin J.S."/>
            <person name="Chang W.E."/>
            <person name="Higgs B.W."/>
            <person name="Demirev P."/>
            <person name="Lindquist J."/>
            <person name="Liem A."/>
            <person name="Fochler E."/>
            <person name="Read T.D."/>
            <person name="Tapia R."/>
            <person name="Johnson S."/>
            <person name="Bishop-Lilly K.A."/>
            <person name="Detter C."/>
            <person name="Han C."/>
            <person name="Sozhamannan S."/>
            <person name="Rosenzweig C.N."/>
            <person name="Skowronski E.W."/>
        </authorList>
    </citation>
    <scope>NUCLEOTIDE SEQUENCE [LARGE SCALE GENOMIC DNA]</scope>
    <source>
        <strain evidence="1 2">AIT1</strain>
    </source>
</reference>
<proteinExistence type="predicted"/>
<name>A0A432X1L3_9GAMM</name>
<gene>
    <name evidence="1" type="ORF">CWE15_06680</name>
</gene>
<sequence>MEALKNLVRINQLKLEPFDEVEFAGMLRAGDNKLNDASLKELSEDSQFMLAYGAAYTFSLAALRWHGYRADSRYIVFQCLQHRLALDRVKCRILDQCHNARNLAEYEGQLDVNSQLLNELLNIAREVQGLVKELKLE</sequence>